<reference evidence="1 2" key="1">
    <citation type="submission" date="2018-01" db="EMBL/GenBank/DDBJ databases">
        <title>Whole genome sequencing of Histamine producing bacteria.</title>
        <authorList>
            <person name="Butler K."/>
        </authorList>
    </citation>
    <scope>NUCLEOTIDE SEQUENCE [LARGE SCALE GENOMIC DNA]</scope>
    <source>
        <strain evidence="1 2">FS-7.2</strain>
    </source>
</reference>
<sequence>MSFQTFIKSTKAIISLGASTNASCRKEIIDVVGKLSEELVRALDLADSYLVGAKFSIDDNELARYLADIDGTLMNSFKEHHICAGLYHLADKFEQVFNPTRFSVSLSNYQELPKLINELKNGEQMIIDDLQDLSHELRNYSNNLNSLASSRDDVLNAVEYHRVQLSKYRKQVKTQSRNIIKKL</sequence>
<dbReference type="Proteomes" id="UP000241426">
    <property type="component" value="Unassembled WGS sequence"/>
</dbReference>
<gene>
    <name evidence="1" type="ORF">C9J27_09070</name>
</gene>
<evidence type="ECO:0000313" key="1">
    <source>
        <dbReference type="EMBL" id="PSU99767.1"/>
    </source>
</evidence>
<protein>
    <submittedName>
        <fullName evidence="1">Uncharacterized protein</fullName>
    </submittedName>
</protein>
<dbReference type="EMBL" id="PYNF01000005">
    <property type="protein sequence ID" value="PSU99767.1"/>
    <property type="molecule type" value="Genomic_DNA"/>
</dbReference>
<proteinExistence type="predicted"/>
<dbReference type="RefSeq" id="WP_107289517.1">
    <property type="nucleotide sequence ID" value="NZ_PYNF01000005.1"/>
</dbReference>
<evidence type="ECO:0000313" key="2">
    <source>
        <dbReference type="Proteomes" id="UP000241426"/>
    </source>
</evidence>
<organism evidence="1 2">
    <name type="scientific">Photobacterium kishitanii</name>
    <dbReference type="NCBI Taxonomy" id="318456"/>
    <lineage>
        <taxon>Bacteria</taxon>
        <taxon>Pseudomonadati</taxon>
        <taxon>Pseudomonadota</taxon>
        <taxon>Gammaproteobacteria</taxon>
        <taxon>Vibrionales</taxon>
        <taxon>Vibrionaceae</taxon>
        <taxon>Photobacterium</taxon>
    </lineage>
</organism>
<accession>A0A2T3KJX6</accession>
<comment type="caution">
    <text evidence="1">The sequence shown here is derived from an EMBL/GenBank/DDBJ whole genome shotgun (WGS) entry which is preliminary data.</text>
</comment>
<dbReference type="AlphaFoldDB" id="A0A2T3KJX6"/>
<name>A0A2T3KJX6_9GAMM</name>